<dbReference type="EMBL" id="CAJOBG010105386">
    <property type="protein sequence ID" value="CAF4719755.1"/>
    <property type="molecule type" value="Genomic_DNA"/>
</dbReference>
<reference evidence="3" key="1">
    <citation type="submission" date="2021-02" db="EMBL/GenBank/DDBJ databases">
        <authorList>
            <person name="Nowell W R."/>
        </authorList>
    </citation>
    <scope>NUCLEOTIDE SEQUENCE</scope>
</reference>
<feature type="compositionally biased region" description="Polar residues" evidence="1">
    <location>
        <begin position="1"/>
        <end position="14"/>
    </location>
</feature>
<evidence type="ECO:0000313" key="3">
    <source>
        <dbReference type="EMBL" id="CAF4719755.1"/>
    </source>
</evidence>
<accession>A0A821JFB2</accession>
<dbReference type="Proteomes" id="UP000663866">
    <property type="component" value="Unassembled WGS sequence"/>
</dbReference>
<dbReference type="EMBL" id="CAJOBG010102486">
    <property type="protein sequence ID" value="CAF4708824.1"/>
    <property type="molecule type" value="Genomic_DNA"/>
</dbReference>
<organism evidence="3 4">
    <name type="scientific">Rotaria magnacalcarata</name>
    <dbReference type="NCBI Taxonomy" id="392030"/>
    <lineage>
        <taxon>Eukaryota</taxon>
        <taxon>Metazoa</taxon>
        <taxon>Spiralia</taxon>
        <taxon>Gnathifera</taxon>
        <taxon>Rotifera</taxon>
        <taxon>Eurotatoria</taxon>
        <taxon>Bdelloidea</taxon>
        <taxon>Philodinida</taxon>
        <taxon>Philodinidae</taxon>
        <taxon>Rotaria</taxon>
    </lineage>
</organism>
<feature type="region of interest" description="Disordered" evidence="1">
    <location>
        <begin position="1"/>
        <end position="23"/>
    </location>
</feature>
<proteinExistence type="predicted"/>
<keyword evidence="4" id="KW-1185">Reference proteome</keyword>
<dbReference type="AlphaFoldDB" id="A0A821JFB2"/>
<evidence type="ECO:0000313" key="4">
    <source>
        <dbReference type="Proteomes" id="UP000663866"/>
    </source>
</evidence>
<evidence type="ECO:0000256" key="1">
    <source>
        <dbReference type="SAM" id="MobiDB-lite"/>
    </source>
</evidence>
<gene>
    <name evidence="2" type="ORF">OVN521_LOCUS48665</name>
    <name evidence="3" type="ORF">OVN521_LOCUS49037</name>
</gene>
<feature type="non-terminal residue" evidence="3">
    <location>
        <position position="23"/>
    </location>
</feature>
<evidence type="ECO:0000313" key="2">
    <source>
        <dbReference type="EMBL" id="CAF4708824.1"/>
    </source>
</evidence>
<protein>
    <submittedName>
        <fullName evidence="3">Uncharacterized protein</fullName>
    </submittedName>
</protein>
<sequence length="23" mass="2787">MDRKSSLNTWQDNIKPSKRKLLK</sequence>
<name>A0A821JFB2_9BILA</name>
<comment type="caution">
    <text evidence="3">The sequence shown here is derived from an EMBL/GenBank/DDBJ whole genome shotgun (WGS) entry which is preliminary data.</text>
</comment>